<gene>
    <name evidence="5" type="ORF">NTJ_15832</name>
</gene>
<accession>A0ABN7BFF7</accession>
<dbReference type="InterPro" id="IPR041555">
    <property type="entry name" value="MG3"/>
</dbReference>
<dbReference type="Pfam" id="PF07703">
    <property type="entry name" value="A2M_BRD"/>
    <property type="match status" value="1"/>
</dbReference>
<name>A0ABN7BFF7_9HEMI</name>
<sequence length="762" mass="84619">MTPLTIIWSVLAVTANVAIAADSPLYVIVAPSKIRPFSEYVVAVNIYESAENKPEKSPVTVDVKIHGTEPNNGFERKTSLPVEFGKTARAKFEIEDLKAGNYNLTVACDSLGFSNTTELDVAEKYQSIFVQTDKAMYKPGNKVQFRVLVLDPYLKPSKFKKIDVVLKDGQNNIVKEWKDVEAPKGVFSSDIQLSAYPVLGDWTIVVKTAGGERSKTFTVAEYVLPKFEVIVEAPAHATFKKPKVPITIKAKYTFGQLVKGEATITTSNDNNYYSEEQVKPTTKTIKVDNVGETVIDVVEALGLNTSSGNRFYERGVKFDVSFKEELTGKILNGSAKTSLHDLECQLHFVSQDQHLIPGQPFKATLKVTDWDDKPYKANGDEPVKIKYGSDWQDLQNATWQDYTLPSNGLLPLEIPIEADKEMIQIEAEYGGASSYTSASKKNSNRGGYQEDITIDLTDENAKIGGSLDATVSIKGKPKYIDCFVMGRNELVHSKSVRYDDNASIVNVSFPITQSMAPASDLIISYIDEKGEFLAKSRYINVKNAMDNFVKLSASPNETEPGKEAVINVETRSNSFVGLMGIDQSVILLKKGNDLSKDDVENDLRSYSQRGWQYRHKRVPWSYAPSAESEFNNAGAVMFTNAYIRRQEFFHYPAAPAAAFSPSSGSPGSPGLAGNPGPPQNAVTVRSKFPETWIWNTVESGFVLSVCCSFLVIGLFLRYFFSRILPSYSEVQDYNTNPPWIKMERILISSKHEFLLDGCVLDF</sequence>
<evidence type="ECO:0000313" key="5">
    <source>
        <dbReference type="EMBL" id="BET03014.1"/>
    </source>
</evidence>
<evidence type="ECO:0000313" key="6">
    <source>
        <dbReference type="Proteomes" id="UP001307889"/>
    </source>
</evidence>
<dbReference type="Gene3D" id="2.60.40.1930">
    <property type="match status" value="2"/>
</dbReference>
<dbReference type="Gene3D" id="2.60.40.10">
    <property type="entry name" value="Immunoglobulins"/>
    <property type="match status" value="1"/>
</dbReference>
<dbReference type="Pfam" id="PF17791">
    <property type="entry name" value="MG3"/>
    <property type="match status" value="1"/>
</dbReference>
<evidence type="ECO:0000256" key="2">
    <source>
        <dbReference type="ARBA" id="ARBA00022966"/>
    </source>
</evidence>
<evidence type="ECO:0000256" key="3">
    <source>
        <dbReference type="SAM" id="SignalP"/>
    </source>
</evidence>
<dbReference type="Proteomes" id="UP001307889">
    <property type="component" value="Chromosome 15"/>
</dbReference>
<dbReference type="Pfam" id="PF01835">
    <property type="entry name" value="MG2"/>
    <property type="match status" value="1"/>
</dbReference>
<keyword evidence="2" id="KW-0882">Thioester bond</keyword>
<dbReference type="PANTHER" id="PTHR11412:SF136">
    <property type="entry name" value="CD109 ANTIGEN"/>
    <property type="match status" value="1"/>
</dbReference>
<dbReference type="EMBL" id="AP028923">
    <property type="protein sequence ID" value="BET03014.1"/>
    <property type="molecule type" value="Genomic_DNA"/>
</dbReference>
<feature type="chain" id="PRO_5045784704" evidence="3">
    <location>
        <begin position="21"/>
        <end position="762"/>
    </location>
</feature>
<feature type="domain" description="Alpha-2-macroglobulin bait region" evidence="4">
    <location>
        <begin position="452"/>
        <end position="588"/>
    </location>
</feature>
<protein>
    <submittedName>
        <fullName evidence="5">Thioester-containing protein</fullName>
    </submittedName>
</protein>
<dbReference type="InterPro" id="IPR050473">
    <property type="entry name" value="A2M/Complement_sys"/>
</dbReference>
<evidence type="ECO:0000256" key="1">
    <source>
        <dbReference type="ARBA" id="ARBA00022729"/>
    </source>
</evidence>
<dbReference type="Gene3D" id="2.60.40.1940">
    <property type="match status" value="1"/>
</dbReference>
<keyword evidence="1 3" id="KW-0732">Signal</keyword>
<dbReference type="PANTHER" id="PTHR11412">
    <property type="entry name" value="MACROGLOBULIN / COMPLEMENT"/>
    <property type="match status" value="1"/>
</dbReference>
<dbReference type="SMART" id="SM01359">
    <property type="entry name" value="A2M_N_2"/>
    <property type="match status" value="1"/>
</dbReference>
<evidence type="ECO:0000259" key="4">
    <source>
        <dbReference type="SMART" id="SM01359"/>
    </source>
</evidence>
<keyword evidence="6" id="KW-1185">Reference proteome</keyword>
<dbReference type="InterPro" id="IPR013783">
    <property type="entry name" value="Ig-like_fold"/>
</dbReference>
<dbReference type="Gene3D" id="2.60.40.2950">
    <property type="match status" value="1"/>
</dbReference>
<feature type="signal peptide" evidence="3">
    <location>
        <begin position="1"/>
        <end position="20"/>
    </location>
</feature>
<dbReference type="InterPro" id="IPR002890">
    <property type="entry name" value="MG2"/>
</dbReference>
<dbReference type="Gene3D" id="6.20.50.160">
    <property type="match status" value="1"/>
</dbReference>
<proteinExistence type="predicted"/>
<reference evidence="5 6" key="1">
    <citation type="submission" date="2023-09" db="EMBL/GenBank/DDBJ databases">
        <title>Nesidiocoris tenuis whole genome shotgun sequence.</title>
        <authorList>
            <person name="Shibata T."/>
            <person name="Shimoda M."/>
            <person name="Kobayashi T."/>
            <person name="Uehara T."/>
        </authorList>
    </citation>
    <scope>NUCLEOTIDE SEQUENCE [LARGE SCALE GENOMIC DNA]</scope>
    <source>
        <strain evidence="5 6">Japan</strain>
    </source>
</reference>
<dbReference type="InterPro" id="IPR011625">
    <property type="entry name" value="A2M_N_BRD"/>
</dbReference>
<organism evidence="5 6">
    <name type="scientific">Nesidiocoris tenuis</name>
    <dbReference type="NCBI Taxonomy" id="355587"/>
    <lineage>
        <taxon>Eukaryota</taxon>
        <taxon>Metazoa</taxon>
        <taxon>Ecdysozoa</taxon>
        <taxon>Arthropoda</taxon>
        <taxon>Hexapoda</taxon>
        <taxon>Insecta</taxon>
        <taxon>Pterygota</taxon>
        <taxon>Neoptera</taxon>
        <taxon>Paraneoptera</taxon>
        <taxon>Hemiptera</taxon>
        <taxon>Heteroptera</taxon>
        <taxon>Panheteroptera</taxon>
        <taxon>Cimicomorpha</taxon>
        <taxon>Miridae</taxon>
        <taxon>Dicyphina</taxon>
        <taxon>Nesidiocoris</taxon>
    </lineage>
</organism>